<feature type="compositionally biased region" description="Basic residues" evidence="1">
    <location>
        <begin position="68"/>
        <end position="77"/>
    </location>
</feature>
<feature type="region of interest" description="Disordered" evidence="1">
    <location>
        <begin position="317"/>
        <end position="374"/>
    </location>
</feature>
<feature type="region of interest" description="Disordered" evidence="1">
    <location>
        <begin position="209"/>
        <end position="229"/>
    </location>
</feature>
<accession>E9ANH5</accession>
<feature type="region of interest" description="Disordered" evidence="1">
    <location>
        <begin position="122"/>
        <end position="158"/>
    </location>
</feature>
<dbReference type="KEGG" id="lmi:LMXM_11_0290"/>
<organism evidence="2 3">
    <name type="scientific">Leishmania mexicana (strain MHOM/GT/2001/U1103)</name>
    <dbReference type="NCBI Taxonomy" id="929439"/>
    <lineage>
        <taxon>Eukaryota</taxon>
        <taxon>Discoba</taxon>
        <taxon>Euglenozoa</taxon>
        <taxon>Kinetoplastea</taxon>
        <taxon>Metakinetoplastina</taxon>
        <taxon>Trypanosomatida</taxon>
        <taxon>Trypanosomatidae</taxon>
        <taxon>Leishmaniinae</taxon>
        <taxon>Leishmania</taxon>
    </lineage>
</organism>
<dbReference type="RefSeq" id="XP_003873002.1">
    <property type="nucleotide sequence ID" value="XM_003872953.1"/>
</dbReference>
<dbReference type="EMBL" id="FR799564">
    <property type="protein sequence ID" value="CBZ24484.1"/>
    <property type="molecule type" value="Genomic_DNA"/>
</dbReference>
<sequence length="478" mass="51631">MLRQCERLIVQLSEQVLEQEKDIRYLRTALDSSRNHQRRHRRRGGDEARERAAAVITAESCSVSTEGRRHHRPHRITAKPPTPMKKTHEDSRLRLTLPSPTTSQVSPINWFEDAGVDFTTGPYPESTVVAPHSPQSSAAGSAVPSPTHSARKPSGQHGTAAALSFPAIICGVSSCSDKTNGGLTPSAVCDGPPSGETATADALWASSLLSEQERSSSNSSLARHRRSTAQLTRNAQFETPRVKFDNQDAMSYLLGVFSSVKSTREADGGATAAMAEVGETAPCGRENRGCAGARSPRAPLQQQGEHVARQLFHPDLFDEDEDSESGNEHPSGGVLSDHHRPAARRPLSPAPRDKRGGDINGSPPTNHKTGGPFDKEDALLQERYACIVACALAAEFATSTTLVEEDKVEKQQQQQRRCKTGPRTPTAAQCRTTSQHDHSASAAVSELLRLFTLETTTGHQPDTDRKGLQGQQLLGTTT</sequence>
<feature type="compositionally biased region" description="Low complexity" evidence="1">
    <location>
        <begin position="209"/>
        <end position="221"/>
    </location>
</feature>
<evidence type="ECO:0000256" key="1">
    <source>
        <dbReference type="SAM" id="MobiDB-lite"/>
    </source>
</evidence>
<dbReference type="GeneID" id="13454871"/>
<reference evidence="2 3" key="1">
    <citation type="journal article" date="2011" name="Genome Res.">
        <title>Chromosome and gene copy number variation allow major structural change between species and strains of Leishmania.</title>
        <authorList>
            <person name="Rogers M.B."/>
            <person name="Hilley J.D."/>
            <person name="Dickens N.J."/>
            <person name="Wilkes J."/>
            <person name="Bates P.A."/>
            <person name="Depledge D.P."/>
            <person name="Harris D."/>
            <person name="Her Y."/>
            <person name="Herzyk P."/>
            <person name="Imamura H."/>
            <person name="Otto T.D."/>
            <person name="Sanders M."/>
            <person name="Seeger K."/>
            <person name="Dujardin J.C."/>
            <person name="Berriman M."/>
            <person name="Smith D.F."/>
            <person name="Hertz-Fowler C."/>
            <person name="Mottram J.C."/>
        </authorList>
    </citation>
    <scope>NUCLEOTIDE SEQUENCE [LARGE SCALE GENOMIC DNA]</scope>
    <source>
        <strain evidence="2 3">MHOM/GT/2001/U1103</strain>
    </source>
</reference>
<feature type="compositionally biased region" description="Polar residues" evidence="1">
    <location>
        <begin position="133"/>
        <end position="148"/>
    </location>
</feature>
<feature type="region of interest" description="Disordered" evidence="1">
    <location>
        <begin position="286"/>
        <end position="305"/>
    </location>
</feature>
<dbReference type="Proteomes" id="UP000007259">
    <property type="component" value="Chromosome 11"/>
</dbReference>
<feature type="region of interest" description="Disordered" evidence="1">
    <location>
        <begin position="59"/>
        <end position="92"/>
    </location>
</feature>
<dbReference type="OrthoDB" id="266941at2759"/>
<dbReference type="VEuPathDB" id="TriTrypDB:LmxM.11.0290"/>
<keyword evidence="3" id="KW-1185">Reference proteome</keyword>
<evidence type="ECO:0000313" key="3">
    <source>
        <dbReference type="Proteomes" id="UP000007259"/>
    </source>
</evidence>
<dbReference type="AlphaFoldDB" id="E9ANH5"/>
<protein>
    <submittedName>
        <fullName evidence="2">Uncharacterized protein</fullName>
    </submittedName>
</protein>
<evidence type="ECO:0000313" key="2">
    <source>
        <dbReference type="EMBL" id="CBZ24484.1"/>
    </source>
</evidence>
<feature type="compositionally biased region" description="Low complexity" evidence="1">
    <location>
        <begin position="468"/>
        <end position="478"/>
    </location>
</feature>
<feature type="region of interest" description="Disordered" evidence="1">
    <location>
        <begin position="455"/>
        <end position="478"/>
    </location>
</feature>
<proteinExistence type="predicted"/>
<dbReference type="OMA" id="TAPCGRE"/>
<dbReference type="PhylomeDB" id="E9ANH5"/>
<name>E9ANH5_LEIMU</name>
<gene>
    <name evidence="2" type="ORF">LMXM_11_0290</name>
</gene>